<dbReference type="PANTHER" id="PTHR12266:SF0">
    <property type="entry name" value="MITOCHONDRIAL SODIUM_CALCIUM EXCHANGER PROTEIN"/>
    <property type="match status" value="1"/>
</dbReference>
<organism evidence="4 5">
    <name type="scientific">Bugula neritina</name>
    <name type="common">Brown bryozoan</name>
    <name type="synonym">Sertularia neritina</name>
    <dbReference type="NCBI Taxonomy" id="10212"/>
    <lineage>
        <taxon>Eukaryota</taxon>
        <taxon>Metazoa</taxon>
        <taxon>Spiralia</taxon>
        <taxon>Lophotrochozoa</taxon>
        <taxon>Bryozoa</taxon>
        <taxon>Gymnolaemata</taxon>
        <taxon>Cheilostomatida</taxon>
        <taxon>Flustrina</taxon>
        <taxon>Buguloidea</taxon>
        <taxon>Bugulidae</taxon>
        <taxon>Bugula</taxon>
    </lineage>
</organism>
<keyword evidence="3" id="KW-0732">Signal</keyword>
<feature type="signal peptide" evidence="3">
    <location>
        <begin position="1"/>
        <end position="23"/>
    </location>
</feature>
<dbReference type="AlphaFoldDB" id="A0A7J7J1H2"/>
<dbReference type="Proteomes" id="UP000593567">
    <property type="component" value="Unassembled WGS sequence"/>
</dbReference>
<proteinExistence type="predicted"/>
<dbReference type="OrthoDB" id="407410at2759"/>
<dbReference type="PANTHER" id="PTHR12266">
    <property type="entry name" value="NA+/CA2+ K+ INDEPENDENT EXCHANGER"/>
    <property type="match status" value="1"/>
</dbReference>
<keyword evidence="5" id="KW-1185">Reference proteome</keyword>
<dbReference type="GO" id="GO:0005432">
    <property type="term" value="F:calcium:sodium antiporter activity"/>
    <property type="evidence" value="ECO:0007669"/>
    <property type="project" value="TreeGrafter"/>
</dbReference>
<evidence type="ECO:0000256" key="1">
    <source>
        <dbReference type="ARBA" id="ARBA00022448"/>
    </source>
</evidence>
<evidence type="ECO:0000313" key="5">
    <source>
        <dbReference type="Proteomes" id="UP000593567"/>
    </source>
</evidence>
<feature type="chain" id="PRO_5029532022" evidence="3">
    <location>
        <begin position="24"/>
        <end position="145"/>
    </location>
</feature>
<dbReference type="EMBL" id="VXIV02003204">
    <property type="protein sequence ID" value="KAF6019925.1"/>
    <property type="molecule type" value="Genomic_DNA"/>
</dbReference>
<dbReference type="GO" id="GO:0006874">
    <property type="term" value="P:intracellular calcium ion homeostasis"/>
    <property type="evidence" value="ECO:0007669"/>
    <property type="project" value="TreeGrafter"/>
</dbReference>
<gene>
    <name evidence="4" type="ORF">EB796_021745</name>
</gene>
<dbReference type="InterPro" id="IPR051359">
    <property type="entry name" value="CaCA_antiporter"/>
</dbReference>
<reference evidence="4" key="1">
    <citation type="submission" date="2020-06" db="EMBL/GenBank/DDBJ databases">
        <title>Draft genome of Bugula neritina, a colonial animal packing powerful symbionts and potential medicines.</title>
        <authorList>
            <person name="Rayko M."/>
        </authorList>
    </citation>
    <scope>NUCLEOTIDE SEQUENCE [LARGE SCALE GENOMIC DNA]</scope>
    <source>
        <strain evidence="4">Kwan_BN1</strain>
    </source>
</reference>
<accession>A0A7J7J1H2</accession>
<sequence>MYRLSLFSALAFLLIWQTSSTSADPDDASNYTNADCRQVGSATDKCLFSKTADSCAIDEGFVNYIQVVFCNLSSVVPIGIIVFILWWLFLFLALAVTADDFFCPSLTVMSKVLRMSDNIAISFCHIPLAALAYIRVHSEWKLVIV</sequence>
<keyword evidence="2" id="KW-1133">Transmembrane helix</keyword>
<keyword evidence="2" id="KW-0472">Membrane</keyword>
<name>A0A7J7J1H2_BUGNE</name>
<comment type="caution">
    <text evidence="4">The sequence shown here is derived from an EMBL/GenBank/DDBJ whole genome shotgun (WGS) entry which is preliminary data.</text>
</comment>
<evidence type="ECO:0000313" key="4">
    <source>
        <dbReference type="EMBL" id="KAF6019925.1"/>
    </source>
</evidence>
<feature type="transmembrane region" description="Helical" evidence="2">
    <location>
        <begin position="119"/>
        <end position="136"/>
    </location>
</feature>
<dbReference type="GO" id="GO:0016020">
    <property type="term" value="C:membrane"/>
    <property type="evidence" value="ECO:0007669"/>
    <property type="project" value="TreeGrafter"/>
</dbReference>
<keyword evidence="1" id="KW-0813">Transport</keyword>
<evidence type="ECO:0000256" key="2">
    <source>
        <dbReference type="SAM" id="Phobius"/>
    </source>
</evidence>
<keyword evidence="2" id="KW-0812">Transmembrane</keyword>
<protein>
    <submittedName>
        <fullName evidence="4">Uncharacterized protein</fullName>
    </submittedName>
</protein>
<evidence type="ECO:0000256" key="3">
    <source>
        <dbReference type="SAM" id="SignalP"/>
    </source>
</evidence>
<feature type="transmembrane region" description="Helical" evidence="2">
    <location>
        <begin position="75"/>
        <end position="98"/>
    </location>
</feature>